<protein>
    <submittedName>
        <fullName evidence="4">Uncharacterized protein</fullName>
    </submittedName>
</protein>
<sequence>MASRRRDLGRPLLVALCVVALFAVGSESHGLEDFREGNTEATPAMASFFGSKPEAAELPEALDASNAAAATAKPEAASAIPRATATTTASASSAPPRRSVSVAAGVACAVAAVAVVGVAVAVAYVVRARRAARRESEVRLGSPKPTREMKLQSWTTVAESSGFCMRSLLQRVQAAGKEREDIQGLFGTAPAPASPLLELELSQTVSAPPKLGVELGGALSQNELELWSWV</sequence>
<evidence type="ECO:0000256" key="2">
    <source>
        <dbReference type="SAM" id="Phobius"/>
    </source>
</evidence>
<accession>A2XXN6</accession>
<organism evidence="4 5">
    <name type="scientific">Oryza sativa subsp. indica</name>
    <name type="common">Rice</name>
    <dbReference type="NCBI Taxonomy" id="39946"/>
    <lineage>
        <taxon>Eukaryota</taxon>
        <taxon>Viridiplantae</taxon>
        <taxon>Streptophyta</taxon>
        <taxon>Embryophyta</taxon>
        <taxon>Tracheophyta</taxon>
        <taxon>Spermatophyta</taxon>
        <taxon>Magnoliopsida</taxon>
        <taxon>Liliopsida</taxon>
        <taxon>Poales</taxon>
        <taxon>Poaceae</taxon>
        <taxon>BOP clade</taxon>
        <taxon>Oryzoideae</taxon>
        <taxon>Oryzeae</taxon>
        <taxon>Oryzinae</taxon>
        <taxon>Oryza</taxon>
        <taxon>Oryza sativa</taxon>
    </lineage>
</organism>
<dbReference type="STRING" id="39946.A2XXN6"/>
<dbReference type="HOGENOM" id="CLU_110446_0_0_1"/>
<evidence type="ECO:0000313" key="4">
    <source>
        <dbReference type="EMBL" id="EAY95596.1"/>
    </source>
</evidence>
<name>A2XXN6_ORYSI</name>
<dbReference type="Proteomes" id="UP000007015">
    <property type="component" value="Chromosome 4"/>
</dbReference>
<feature type="chain" id="PRO_5002649831" evidence="3">
    <location>
        <begin position="29"/>
        <end position="230"/>
    </location>
</feature>
<feature type="signal peptide" evidence="3">
    <location>
        <begin position="1"/>
        <end position="28"/>
    </location>
</feature>
<proteinExistence type="predicted"/>
<evidence type="ECO:0000256" key="3">
    <source>
        <dbReference type="SAM" id="SignalP"/>
    </source>
</evidence>
<reference evidence="4 5" key="1">
    <citation type="journal article" date="2005" name="PLoS Biol.">
        <title>The genomes of Oryza sativa: a history of duplications.</title>
        <authorList>
            <person name="Yu J."/>
            <person name="Wang J."/>
            <person name="Lin W."/>
            <person name="Li S."/>
            <person name="Li H."/>
            <person name="Zhou J."/>
            <person name="Ni P."/>
            <person name="Dong W."/>
            <person name="Hu S."/>
            <person name="Zeng C."/>
            <person name="Zhang J."/>
            <person name="Zhang Y."/>
            <person name="Li R."/>
            <person name="Xu Z."/>
            <person name="Li S."/>
            <person name="Li X."/>
            <person name="Zheng H."/>
            <person name="Cong L."/>
            <person name="Lin L."/>
            <person name="Yin J."/>
            <person name="Geng J."/>
            <person name="Li G."/>
            <person name="Shi J."/>
            <person name="Liu J."/>
            <person name="Lv H."/>
            <person name="Li J."/>
            <person name="Wang J."/>
            <person name="Deng Y."/>
            <person name="Ran L."/>
            <person name="Shi X."/>
            <person name="Wang X."/>
            <person name="Wu Q."/>
            <person name="Li C."/>
            <person name="Ren X."/>
            <person name="Wang J."/>
            <person name="Wang X."/>
            <person name="Li D."/>
            <person name="Liu D."/>
            <person name="Zhang X."/>
            <person name="Ji Z."/>
            <person name="Zhao W."/>
            <person name="Sun Y."/>
            <person name="Zhang Z."/>
            <person name="Bao J."/>
            <person name="Han Y."/>
            <person name="Dong L."/>
            <person name="Ji J."/>
            <person name="Chen P."/>
            <person name="Wu S."/>
            <person name="Liu J."/>
            <person name="Xiao Y."/>
            <person name="Bu D."/>
            <person name="Tan J."/>
            <person name="Yang L."/>
            <person name="Ye C."/>
            <person name="Zhang J."/>
            <person name="Xu J."/>
            <person name="Zhou Y."/>
            <person name="Yu Y."/>
            <person name="Zhang B."/>
            <person name="Zhuang S."/>
            <person name="Wei H."/>
            <person name="Liu B."/>
            <person name="Lei M."/>
            <person name="Yu H."/>
            <person name="Li Y."/>
            <person name="Xu H."/>
            <person name="Wei S."/>
            <person name="He X."/>
            <person name="Fang L."/>
            <person name="Zhang Z."/>
            <person name="Zhang Y."/>
            <person name="Huang X."/>
            <person name="Su Z."/>
            <person name="Tong W."/>
            <person name="Li J."/>
            <person name="Tong Z."/>
            <person name="Li S."/>
            <person name="Ye J."/>
            <person name="Wang L."/>
            <person name="Fang L."/>
            <person name="Lei T."/>
            <person name="Chen C."/>
            <person name="Chen H."/>
            <person name="Xu Z."/>
            <person name="Li H."/>
            <person name="Huang H."/>
            <person name="Zhang F."/>
            <person name="Xu H."/>
            <person name="Li N."/>
            <person name="Zhao C."/>
            <person name="Li S."/>
            <person name="Dong L."/>
            <person name="Huang Y."/>
            <person name="Li L."/>
            <person name="Xi Y."/>
            <person name="Qi Q."/>
            <person name="Li W."/>
            <person name="Zhang B."/>
            <person name="Hu W."/>
            <person name="Zhang Y."/>
            <person name="Tian X."/>
            <person name="Jiao Y."/>
            <person name="Liang X."/>
            <person name="Jin J."/>
            <person name="Gao L."/>
            <person name="Zheng W."/>
            <person name="Hao B."/>
            <person name="Liu S."/>
            <person name="Wang W."/>
            <person name="Yuan L."/>
            <person name="Cao M."/>
            <person name="McDermott J."/>
            <person name="Samudrala R."/>
            <person name="Wang J."/>
            <person name="Wong G.K."/>
            <person name="Yang H."/>
        </authorList>
    </citation>
    <scope>NUCLEOTIDE SEQUENCE [LARGE SCALE GENOMIC DNA]</scope>
    <source>
        <strain evidence="5">cv. 93-11</strain>
    </source>
</reference>
<feature type="region of interest" description="Disordered" evidence="1">
    <location>
        <begin position="75"/>
        <end position="96"/>
    </location>
</feature>
<evidence type="ECO:0000256" key="1">
    <source>
        <dbReference type="SAM" id="MobiDB-lite"/>
    </source>
</evidence>
<keyword evidence="2" id="KW-0472">Membrane</keyword>
<keyword evidence="2" id="KW-0812">Transmembrane</keyword>
<dbReference type="AlphaFoldDB" id="A2XXN6"/>
<keyword evidence="5" id="KW-1185">Reference proteome</keyword>
<feature type="transmembrane region" description="Helical" evidence="2">
    <location>
        <begin position="102"/>
        <end position="126"/>
    </location>
</feature>
<keyword evidence="3" id="KW-0732">Signal</keyword>
<dbReference type="OMA" id="ESSGFCM"/>
<dbReference type="Gramene" id="BGIOSGA017143-TA">
    <property type="protein sequence ID" value="BGIOSGA017143-PA"/>
    <property type="gene ID" value="BGIOSGA017143"/>
</dbReference>
<gene>
    <name evidence="4" type="ORF">OsI_17447</name>
</gene>
<dbReference type="EMBL" id="CM000129">
    <property type="protein sequence ID" value="EAY95596.1"/>
    <property type="molecule type" value="Genomic_DNA"/>
</dbReference>
<keyword evidence="2" id="KW-1133">Transmembrane helix</keyword>
<evidence type="ECO:0000313" key="5">
    <source>
        <dbReference type="Proteomes" id="UP000007015"/>
    </source>
</evidence>